<keyword evidence="2" id="KW-1133">Transmembrane helix</keyword>
<feature type="transmembrane region" description="Helical" evidence="2">
    <location>
        <begin position="91"/>
        <end position="118"/>
    </location>
</feature>
<dbReference type="SUPFAM" id="SSF52833">
    <property type="entry name" value="Thioredoxin-like"/>
    <property type="match status" value="1"/>
</dbReference>
<sequence>MLASNRSAPIWGGFLLAALGAAFCAWAAIAPAESLCVSSGCSLYRDLTFWGLPLWWYGTGAFSLLALFCIFGKQAAARGFVWLMLAADTALLALMALTAPCAACLVVAALIAGAFVAIPGELRRDRQQRVSILLLVWGGLFFANGAALATERTGAWNLQGPDNAPVTLYFSPSCPACRQAIAALAGAAPDTVAYRPVAENDDDILAIEQMRRAVEQGASVADALRKVVDAPTTATNPAMPLFEQARLRWKLLRNKARVLSTGADRLPVMQIAGMPRLPFGHGADGTPPASGPVSSQAPRPAAPQQGPSSPVQGHAGKPAPVPAGQDTALPFLTNDFAGCGQTPASNATCN</sequence>
<dbReference type="EMBL" id="VRYY01000221">
    <property type="protein sequence ID" value="MBG3877122.1"/>
    <property type="molecule type" value="Genomic_DNA"/>
</dbReference>
<dbReference type="InterPro" id="IPR036249">
    <property type="entry name" value="Thioredoxin-like_sf"/>
</dbReference>
<name>A0ABS0J4M9_9BACT</name>
<evidence type="ECO:0008006" key="5">
    <source>
        <dbReference type="Google" id="ProtNLM"/>
    </source>
</evidence>
<proteinExistence type="predicted"/>
<keyword evidence="2" id="KW-0472">Membrane</keyword>
<comment type="caution">
    <text evidence="3">The sequence shown here is derived from an EMBL/GenBank/DDBJ whole genome shotgun (WGS) entry which is preliminary data.</text>
</comment>
<feature type="transmembrane region" description="Helical" evidence="2">
    <location>
        <begin position="54"/>
        <end position="71"/>
    </location>
</feature>
<evidence type="ECO:0000313" key="3">
    <source>
        <dbReference type="EMBL" id="MBG3877122.1"/>
    </source>
</evidence>
<reference evidence="3 4" key="1">
    <citation type="submission" date="2019-08" db="EMBL/GenBank/DDBJ databases">
        <authorList>
            <person name="Luo N."/>
        </authorList>
    </citation>
    <scope>NUCLEOTIDE SEQUENCE [LARGE SCALE GENOMIC DNA]</scope>
    <source>
        <strain evidence="3 4">NCIMB 9442</strain>
    </source>
</reference>
<keyword evidence="4" id="KW-1185">Reference proteome</keyword>
<organism evidence="3 4">
    <name type="scientific">Nitratidesulfovibrio oxamicus</name>
    <dbReference type="NCBI Taxonomy" id="32016"/>
    <lineage>
        <taxon>Bacteria</taxon>
        <taxon>Pseudomonadati</taxon>
        <taxon>Thermodesulfobacteriota</taxon>
        <taxon>Desulfovibrionia</taxon>
        <taxon>Desulfovibrionales</taxon>
        <taxon>Desulfovibrionaceae</taxon>
        <taxon>Nitratidesulfovibrio</taxon>
    </lineage>
</organism>
<feature type="transmembrane region" description="Helical" evidence="2">
    <location>
        <begin position="130"/>
        <end position="149"/>
    </location>
</feature>
<feature type="compositionally biased region" description="Low complexity" evidence="1">
    <location>
        <begin position="292"/>
        <end position="313"/>
    </location>
</feature>
<protein>
    <recommendedName>
        <fullName evidence="5">Glutaredoxin domain-containing protein</fullName>
    </recommendedName>
</protein>
<feature type="region of interest" description="Disordered" evidence="1">
    <location>
        <begin position="277"/>
        <end position="329"/>
    </location>
</feature>
<evidence type="ECO:0000313" key="4">
    <source>
        <dbReference type="Proteomes" id="UP001194469"/>
    </source>
</evidence>
<dbReference type="Proteomes" id="UP001194469">
    <property type="component" value="Unassembled WGS sequence"/>
</dbReference>
<evidence type="ECO:0000256" key="2">
    <source>
        <dbReference type="SAM" id="Phobius"/>
    </source>
</evidence>
<accession>A0ABS0J4M9</accession>
<keyword evidence="2" id="KW-0812">Transmembrane</keyword>
<gene>
    <name evidence="3" type="ORF">FVW20_08880</name>
</gene>
<evidence type="ECO:0000256" key="1">
    <source>
        <dbReference type="SAM" id="MobiDB-lite"/>
    </source>
</evidence>
<dbReference type="RefSeq" id="WP_196609129.1">
    <property type="nucleotide sequence ID" value="NZ_VRYY01000221.1"/>
</dbReference>